<evidence type="ECO:0000256" key="2">
    <source>
        <dbReference type="ARBA" id="ARBA00022448"/>
    </source>
</evidence>
<feature type="domain" description="Amino acid transporter transmembrane" evidence="8">
    <location>
        <begin position="230"/>
        <end position="433"/>
    </location>
</feature>
<keyword evidence="5 7" id="KW-1133">Transmembrane helix</keyword>
<evidence type="ECO:0000313" key="9">
    <source>
        <dbReference type="EMBL" id="KHG22250.1"/>
    </source>
</evidence>
<evidence type="ECO:0000313" key="10">
    <source>
        <dbReference type="Proteomes" id="UP000032142"/>
    </source>
</evidence>
<feature type="transmembrane region" description="Helical" evidence="7">
    <location>
        <begin position="55"/>
        <end position="76"/>
    </location>
</feature>
<keyword evidence="3 7" id="KW-0812">Transmembrane</keyword>
<dbReference type="GO" id="GO:0016020">
    <property type="term" value="C:membrane"/>
    <property type="evidence" value="ECO:0007669"/>
    <property type="project" value="UniProtKB-SubCell"/>
</dbReference>
<dbReference type="Pfam" id="PF01490">
    <property type="entry name" value="Aa_trans"/>
    <property type="match status" value="2"/>
</dbReference>
<feature type="transmembrane region" description="Helical" evidence="7">
    <location>
        <begin position="179"/>
        <end position="206"/>
    </location>
</feature>
<dbReference type="GO" id="GO:0006865">
    <property type="term" value="P:amino acid transport"/>
    <property type="evidence" value="ECO:0007669"/>
    <property type="project" value="UniProtKB-KW"/>
</dbReference>
<dbReference type="PANTHER" id="PTHR48017">
    <property type="entry name" value="OS05G0424000 PROTEIN-RELATED"/>
    <property type="match status" value="1"/>
</dbReference>
<keyword evidence="4" id="KW-0029">Amino-acid transport</keyword>
<dbReference type="EMBL" id="KN421137">
    <property type="protein sequence ID" value="KHG22250.1"/>
    <property type="molecule type" value="Genomic_DNA"/>
</dbReference>
<sequence length="438" mass="48297">MEEAHSSNQTPLLNKKHHNHLHRTGNVWTAVAHIITGVIGAGVLSLAWSMAQLGWIAGPLAMVLFASVTLISTYLLCNCYKTPDPEVGPVRNQSYIDAVNMNLGKTNARVCGLFVQVGLYGMGIAYTITSAISLRAIQKSNCYHNEGHNAECYFGDAQYMLAFGVVQLILSQINNFQNIQWLSVVAAIMSFAYSIIGLGLGIAKVVGNGYIKGSIRGISTSTTGEKVWLDTLKSPPSEKDTMKTASIISISATTFFYLCCGALGYAAFGDKTPGNLLTGFGFYEPYWLIDFANMCIVLHLVGGYQVYSQPLFANVEKWVSVKFPDSGIIHKDFKLKLPLLPAFKLNVLRLCFRTIFVASTTTIAMLFPYFNQVLGVLGGIYFWPLSIYFPVQMYFKQRNVEAWSLKWVMLQSFSIVCLPLTLFALVGSIEGLITARLK</sequence>
<feature type="transmembrane region" description="Helical" evidence="7">
    <location>
        <begin position="113"/>
        <end position="132"/>
    </location>
</feature>
<dbReference type="AlphaFoldDB" id="A0A0B0PBG3"/>
<reference evidence="10" key="1">
    <citation type="submission" date="2014-09" db="EMBL/GenBank/DDBJ databases">
        <authorList>
            <person name="Mudge J."/>
            <person name="Ramaraj T."/>
            <person name="Lindquist I.E."/>
            <person name="Bharti A.K."/>
            <person name="Sundararajan A."/>
            <person name="Cameron C.T."/>
            <person name="Woodward J.E."/>
            <person name="May G.D."/>
            <person name="Brubaker C."/>
            <person name="Broadhvest J."/>
            <person name="Wilkins T.A."/>
        </authorList>
    </citation>
    <scope>NUCLEOTIDE SEQUENCE</scope>
    <source>
        <strain evidence="10">cv. AKA8401</strain>
    </source>
</reference>
<keyword evidence="2" id="KW-0813">Transport</keyword>
<feature type="transmembrane region" description="Helical" evidence="7">
    <location>
        <begin position="27"/>
        <end position="48"/>
    </location>
</feature>
<comment type="subcellular location">
    <subcellularLocation>
        <location evidence="1">Membrane</location>
    </subcellularLocation>
</comment>
<evidence type="ECO:0000256" key="7">
    <source>
        <dbReference type="SAM" id="Phobius"/>
    </source>
</evidence>
<keyword evidence="6 7" id="KW-0472">Membrane</keyword>
<name>A0A0B0PBG3_GOSAR</name>
<evidence type="ECO:0000256" key="1">
    <source>
        <dbReference type="ARBA" id="ARBA00004370"/>
    </source>
</evidence>
<evidence type="ECO:0000256" key="4">
    <source>
        <dbReference type="ARBA" id="ARBA00022970"/>
    </source>
</evidence>
<accession>A0A0B0PBG3</accession>
<feature type="transmembrane region" description="Helical" evidence="7">
    <location>
        <begin position="407"/>
        <end position="429"/>
    </location>
</feature>
<dbReference type="InterPro" id="IPR013057">
    <property type="entry name" value="AA_transpt_TM"/>
</dbReference>
<dbReference type="Proteomes" id="UP000032142">
    <property type="component" value="Unassembled WGS sequence"/>
</dbReference>
<feature type="transmembrane region" description="Helical" evidence="7">
    <location>
        <begin position="247"/>
        <end position="266"/>
    </location>
</feature>
<evidence type="ECO:0000256" key="5">
    <source>
        <dbReference type="ARBA" id="ARBA00022989"/>
    </source>
</evidence>
<gene>
    <name evidence="9" type="ORF">F383_27961</name>
</gene>
<organism evidence="9 10">
    <name type="scientific">Gossypium arboreum</name>
    <name type="common">Tree cotton</name>
    <name type="synonym">Gossypium nanking</name>
    <dbReference type="NCBI Taxonomy" id="29729"/>
    <lineage>
        <taxon>Eukaryota</taxon>
        <taxon>Viridiplantae</taxon>
        <taxon>Streptophyta</taxon>
        <taxon>Embryophyta</taxon>
        <taxon>Tracheophyta</taxon>
        <taxon>Spermatophyta</taxon>
        <taxon>Magnoliopsida</taxon>
        <taxon>eudicotyledons</taxon>
        <taxon>Gunneridae</taxon>
        <taxon>Pentapetalae</taxon>
        <taxon>rosids</taxon>
        <taxon>malvids</taxon>
        <taxon>Malvales</taxon>
        <taxon>Malvaceae</taxon>
        <taxon>Malvoideae</taxon>
        <taxon>Gossypium</taxon>
    </lineage>
</organism>
<evidence type="ECO:0000256" key="3">
    <source>
        <dbReference type="ARBA" id="ARBA00022692"/>
    </source>
</evidence>
<feature type="domain" description="Amino acid transporter transmembrane" evidence="8">
    <location>
        <begin position="24"/>
        <end position="204"/>
    </location>
</feature>
<proteinExistence type="predicted"/>
<evidence type="ECO:0000259" key="8">
    <source>
        <dbReference type="Pfam" id="PF01490"/>
    </source>
</evidence>
<evidence type="ECO:0000256" key="6">
    <source>
        <dbReference type="ARBA" id="ARBA00023136"/>
    </source>
</evidence>
<feature type="transmembrane region" description="Helical" evidence="7">
    <location>
        <begin position="376"/>
        <end position="395"/>
    </location>
</feature>
<keyword evidence="10" id="KW-1185">Reference proteome</keyword>
<protein>
    <submittedName>
        <fullName evidence="9">Putative amino acid permease 7-like protein</fullName>
    </submittedName>
</protein>